<name>A0A316YGI4_9BASI</name>
<keyword evidence="10" id="KW-1185">Reference proteome</keyword>
<keyword evidence="5 7" id="KW-0472">Membrane</keyword>
<feature type="transmembrane region" description="Helical" evidence="7">
    <location>
        <begin position="391"/>
        <end position="413"/>
    </location>
</feature>
<dbReference type="GeneID" id="37041279"/>
<dbReference type="STRING" id="215250.A0A316YGI4"/>
<evidence type="ECO:0000259" key="8">
    <source>
        <dbReference type="PROSITE" id="PS50850"/>
    </source>
</evidence>
<feature type="transmembrane region" description="Helical" evidence="7">
    <location>
        <begin position="201"/>
        <end position="221"/>
    </location>
</feature>
<dbReference type="SUPFAM" id="SSF103473">
    <property type="entry name" value="MFS general substrate transporter"/>
    <property type="match status" value="1"/>
</dbReference>
<evidence type="ECO:0000256" key="7">
    <source>
        <dbReference type="SAM" id="Phobius"/>
    </source>
</evidence>
<protein>
    <submittedName>
        <fullName evidence="9">Major facilitator superfamily transporter</fullName>
    </submittedName>
</protein>
<evidence type="ECO:0000313" key="10">
    <source>
        <dbReference type="Proteomes" id="UP000245768"/>
    </source>
</evidence>
<dbReference type="Pfam" id="PF07690">
    <property type="entry name" value="MFS_1"/>
    <property type="match status" value="1"/>
</dbReference>
<dbReference type="FunFam" id="1.20.1250.20:FF:000018">
    <property type="entry name" value="MFS transporter permease"/>
    <property type="match status" value="1"/>
</dbReference>
<dbReference type="OrthoDB" id="2962993at2759"/>
<dbReference type="Gene3D" id="1.20.1250.20">
    <property type="entry name" value="MFS general substrate transporter like domains"/>
    <property type="match status" value="2"/>
</dbReference>
<dbReference type="GO" id="GO:0016020">
    <property type="term" value="C:membrane"/>
    <property type="evidence" value="ECO:0007669"/>
    <property type="project" value="UniProtKB-SubCell"/>
</dbReference>
<feature type="domain" description="Major facilitator superfamily (MFS) profile" evidence="8">
    <location>
        <begin position="33"/>
        <end position="450"/>
    </location>
</feature>
<feature type="transmembrane region" description="Helical" evidence="7">
    <location>
        <begin position="333"/>
        <end position="354"/>
    </location>
</feature>
<dbReference type="Proteomes" id="UP000245768">
    <property type="component" value="Unassembled WGS sequence"/>
</dbReference>
<comment type="subcellular location">
    <subcellularLocation>
        <location evidence="1">Membrane</location>
        <topology evidence="1">Multi-pass membrane protein</topology>
    </subcellularLocation>
</comment>
<dbReference type="PANTHER" id="PTHR43791:SF49">
    <property type="entry name" value="TRANSPORTER, PUTATIVE (AFU_ORTHOLOGUE AFUA_4G04250)-RELATED"/>
    <property type="match status" value="1"/>
</dbReference>
<evidence type="ECO:0000256" key="5">
    <source>
        <dbReference type="ARBA" id="ARBA00023136"/>
    </source>
</evidence>
<dbReference type="PANTHER" id="PTHR43791">
    <property type="entry name" value="PERMEASE-RELATED"/>
    <property type="match status" value="1"/>
</dbReference>
<dbReference type="AlphaFoldDB" id="A0A316YGI4"/>
<keyword evidence="4 7" id="KW-1133">Transmembrane helix</keyword>
<dbReference type="InParanoid" id="A0A316YGI4"/>
<reference evidence="9" key="1">
    <citation type="journal article" date="2018" name="Mol. Biol. Evol.">
        <title>Broad Genomic Sampling Reveals a Smut Pathogenic Ancestry of the Fungal Clade Ustilaginomycotina.</title>
        <authorList>
            <person name="Kijpornyongpan T."/>
            <person name="Mondo S.J."/>
            <person name="Barry K."/>
            <person name="Sandor L."/>
            <person name="Lee J."/>
            <person name="Lipzen A."/>
            <person name="Pangilinan J."/>
            <person name="LaButti K."/>
            <person name="Hainaut M."/>
            <person name="Henrissat B."/>
            <person name="Grigoriev I.V."/>
            <person name="Spatafora J.W."/>
            <person name="Aime M.C."/>
        </authorList>
    </citation>
    <scope>NUCLEOTIDE SEQUENCE [LARGE SCALE GENOMIC DNA]</scope>
    <source>
        <strain evidence="9">MCA 4198</strain>
    </source>
</reference>
<dbReference type="GO" id="GO:0022857">
    <property type="term" value="F:transmembrane transporter activity"/>
    <property type="evidence" value="ECO:0007669"/>
    <property type="project" value="InterPro"/>
</dbReference>
<dbReference type="PROSITE" id="PS50850">
    <property type="entry name" value="MFS"/>
    <property type="match status" value="1"/>
</dbReference>
<dbReference type="InterPro" id="IPR011701">
    <property type="entry name" value="MFS"/>
</dbReference>
<feature type="transmembrane region" description="Helical" evidence="7">
    <location>
        <begin position="269"/>
        <end position="290"/>
    </location>
</feature>
<proteinExistence type="predicted"/>
<keyword evidence="2" id="KW-0813">Transport</keyword>
<feature type="region of interest" description="Disordered" evidence="6">
    <location>
        <begin position="461"/>
        <end position="502"/>
    </location>
</feature>
<evidence type="ECO:0000313" key="9">
    <source>
        <dbReference type="EMBL" id="PWN87954.1"/>
    </source>
</evidence>
<feature type="transmembrane region" description="Helical" evidence="7">
    <location>
        <begin position="136"/>
        <end position="155"/>
    </location>
</feature>
<evidence type="ECO:0000256" key="3">
    <source>
        <dbReference type="ARBA" id="ARBA00022692"/>
    </source>
</evidence>
<accession>A0A316YGI4</accession>
<dbReference type="EMBL" id="KZ819639">
    <property type="protein sequence ID" value="PWN87954.1"/>
    <property type="molecule type" value="Genomic_DNA"/>
</dbReference>
<organism evidence="9 10">
    <name type="scientific">Acaromyces ingoldii</name>
    <dbReference type="NCBI Taxonomy" id="215250"/>
    <lineage>
        <taxon>Eukaryota</taxon>
        <taxon>Fungi</taxon>
        <taxon>Dikarya</taxon>
        <taxon>Basidiomycota</taxon>
        <taxon>Ustilaginomycotina</taxon>
        <taxon>Exobasidiomycetes</taxon>
        <taxon>Exobasidiales</taxon>
        <taxon>Cryptobasidiaceae</taxon>
        <taxon>Acaromyces</taxon>
    </lineage>
</organism>
<feature type="transmembrane region" description="Helical" evidence="7">
    <location>
        <begin position="360"/>
        <end position="379"/>
    </location>
</feature>
<feature type="transmembrane region" description="Helical" evidence="7">
    <location>
        <begin position="302"/>
        <end position="321"/>
    </location>
</feature>
<dbReference type="InterPro" id="IPR020846">
    <property type="entry name" value="MFS_dom"/>
</dbReference>
<gene>
    <name evidence="9" type="ORF">FA10DRAFT_244984</name>
</gene>
<keyword evidence="3 7" id="KW-0812">Transmembrane</keyword>
<feature type="transmembrane region" description="Helical" evidence="7">
    <location>
        <begin position="111"/>
        <end position="130"/>
    </location>
</feature>
<feature type="transmembrane region" description="Helical" evidence="7">
    <location>
        <begin position="167"/>
        <end position="189"/>
    </location>
</feature>
<feature type="transmembrane region" description="Helical" evidence="7">
    <location>
        <begin position="425"/>
        <end position="443"/>
    </location>
</feature>
<evidence type="ECO:0000256" key="1">
    <source>
        <dbReference type="ARBA" id="ARBA00004141"/>
    </source>
</evidence>
<evidence type="ECO:0000256" key="2">
    <source>
        <dbReference type="ARBA" id="ARBA00022448"/>
    </source>
</evidence>
<sequence length="502" mass="54580">MSAIKSNVVVEDHVVPIDKEAERKLLRKIDRNILPWICVAYLLNYIDRSNLGNAKTLNSDIKGASLSATVDLSGIKYSVVVAAFFVPYVIMEFPSNFLLKYFSPSKHMARIMAGWGIVTACQAAVTSYGGLVACRIFLGIAEAGFYPGAIYYLTFFYKPEERAQRMAIFAGSVAVAGAFSGLLATAISFLNGKGGLFGWQWLFILEAIPALLMAVCIYFWMPDYPETAKFLTEEERALAVSRLSRHAPSASEKTVDWPQLRQTVFNVDFWLFSLAYFFMTNSLNATGFFLPTLVSSLGFKGWRGQAMTVPPNVFACIVIVANSIWSDKRRERITHALGGLVLIGLGYILLAATSQVAPRMVGVFLIACTNAAVIPFLAFRLSTVSGSTATAIASGGTIAFANLGGITAPFIFAGHDSPRYIIGNYTVFGMQIAAGLVILLLWYRLGSSALYTVDQKQAQAADEESQASEHMHGAVAALPASKESSEEREESTAEKAEKAADK</sequence>
<feature type="compositionally biased region" description="Basic and acidic residues" evidence="6">
    <location>
        <begin position="490"/>
        <end position="502"/>
    </location>
</feature>
<dbReference type="InterPro" id="IPR036259">
    <property type="entry name" value="MFS_trans_sf"/>
</dbReference>
<evidence type="ECO:0000256" key="4">
    <source>
        <dbReference type="ARBA" id="ARBA00022989"/>
    </source>
</evidence>
<evidence type="ECO:0000256" key="6">
    <source>
        <dbReference type="SAM" id="MobiDB-lite"/>
    </source>
</evidence>
<dbReference type="RefSeq" id="XP_025375152.1">
    <property type="nucleotide sequence ID" value="XM_025519363.1"/>
</dbReference>
<feature type="transmembrane region" description="Helical" evidence="7">
    <location>
        <begin position="77"/>
        <end position="99"/>
    </location>
</feature>